<evidence type="ECO:0000313" key="1">
    <source>
        <dbReference type="EMBL" id="MBF9072410.1"/>
    </source>
</evidence>
<proteinExistence type="predicted"/>
<reference evidence="1" key="1">
    <citation type="submission" date="2020-11" db="EMBL/GenBank/DDBJ databases">
        <title>Isolation and identification of active actinomycetes.</title>
        <authorList>
            <person name="Yu B."/>
        </authorList>
    </citation>
    <scope>NUCLEOTIDE SEQUENCE</scope>
    <source>
        <strain evidence="1">NEAU-YB345</strain>
    </source>
</reference>
<dbReference type="RefSeq" id="WP_196197576.1">
    <property type="nucleotide sequence ID" value="NZ_JADPRT010000016.1"/>
</dbReference>
<protein>
    <submittedName>
        <fullName evidence="1">Uncharacterized protein</fullName>
    </submittedName>
</protein>
<dbReference type="Proteomes" id="UP000657385">
    <property type="component" value="Unassembled WGS sequence"/>
</dbReference>
<accession>A0A931FHI8</accession>
<evidence type="ECO:0000313" key="2">
    <source>
        <dbReference type="Proteomes" id="UP000657385"/>
    </source>
</evidence>
<name>A0A931FHI8_9ACTN</name>
<gene>
    <name evidence="1" type="ORF">I2501_30740</name>
</gene>
<dbReference type="EMBL" id="JADPRT010000016">
    <property type="protein sequence ID" value="MBF9072410.1"/>
    <property type="molecule type" value="Genomic_DNA"/>
</dbReference>
<comment type="caution">
    <text evidence="1">The sequence shown here is derived from an EMBL/GenBank/DDBJ whole genome shotgun (WGS) entry which is preliminary data.</text>
</comment>
<keyword evidence="2" id="KW-1185">Reference proteome</keyword>
<sequence>MQQFVSPNTLDNPAVRAELEKRKTSKLKEKRRYAEAYELLLQHCPWREFGYRVGRWDRVPTMDFCGLRLVEWEKTDVMQLIDLGSGRAISEMYLDPQPLPFGSNAKLPRPSGRVWLAGSPFSKAVLSLHGSEIGLWQATAPHLLVEDPEELARHLLSGQERLPREPYQQVDRYGRSTWLADRPEKPRKKDGFTWRFRDIDRTDMHNMRQGGKWRWVGH</sequence>
<dbReference type="AlphaFoldDB" id="A0A931FHI8"/>
<organism evidence="1 2">
    <name type="scientific">Streptacidiphilus fuscans</name>
    <dbReference type="NCBI Taxonomy" id="2789292"/>
    <lineage>
        <taxon>Bacteria</taxon>
        <taxon>Bacillati</taxon>
        <taxon>Actinomycetota</taxon>
        <taxon>Actinomycetes</taxon>
        <taxon>Kitasatosporales</taxon>
        <taxon>Streptomycetaceae</taxon>
        <taxon>Streptacidiphilus</taxon>
    </lineage>
</organism>